<name>A0A4R3MQJ2_9FIRM</name>
<proteinExistence type="predicted"/>
<dbReference type="AlphaFoldDB" id="A0A4R3MQJ2"/>
<evidence type="ECO:0000313" key="1">
    <source>
        <dbReference type="EMBL" id="TCT16793.1"/>
    </source>
</evidence>
<dbReference type="RefSeq" id="WP_132249144.1">
    <property type="nucleotide sequence ID" value="NZ_SMAL01000001.1"/>
</dbReference>
<comment type="caution">
    <text evidence="1">The sequence shown here is derived from an EMBL/GenBank/DDBJ whole genome shotgun (WGS) entry which is preliminary data.</text>
</comment>
<evidence type="ECO:0000313" key="2">
    <source>
        <dbReference type="Proteomes" id="UP000294902"/>
    </source>
</evidence>
<organism evidence="1 2">
    <name type="scientific">Natranaerovirga pectinivora</name>
    <dbReference type="NCBI Taxonomy" id="682400"/>
    <lineage>
        <taxon>Bacteria</taxon>
        <taxon>Bacillati</taxon>
        <taxon>Bacillota</taxon>
        <taxon>Clostridia</taxon>
        <taxon>Lachnospirales</taxon>
        <taxon>Natranaerovirgaceae</taxon>
        <taxon>Natranaerovirga</taxon>
    </lineage>
</organism>
<reference evidence="1 2" key="1">
    <citation type="submission" date="2019-03" db="EMBL/GenBank/DDBJ databases">
        <title>Genomic Encyclopedia of Type Strains, Phase IV (KMG-IV): sequencing the most valuable type-strain genomes for metagenomic binning, comparative biology and taxonomic classification.</title>
        <authorList>
            <person name="Goeker M."/>
        </authorList>
    </citation>
    <scope>NUCLEOTIDE SEQUENCE [LARGE SCALE GENOMIC DNA]</scope>
    <source>
        <strain evidence="1 2">DSM 24629</strain>
    </source>
</reference>
<dbReference type="OrthoDB" id="9832169at2"/>
<keyword evidence="2" id="KW-1185">Reference proteome</keyword>
<accession>A0A4R3MQJ2</accession>
<protein>
    <submittedName>
        <fullName evidence="1">Uncharacterized protein</fullName>
    </submittedName>
</protein>
<dbReference type="Proteomes" id="UP000294902">
    <property type="component" value="Unassembled WGS sequence"/>
</dbReference>
<sequence length="221" mass="26196">MDINLSFLEYILSEINNVYDQNSKKTIRLLDYSPLVHSITDDLMERKEHKMLAIVFEMFGSLEQSFFRIENLSKKQKSTYADMAPYWTFVFINISSMYYCLNGNKQYGLNLARNNYFNQLENLDYLSKKEYINSKVANYCKNLYRPYYTELLGDTCLLFDYNMAKDYYEKAKLLFVEVDEDEQAGMANDYHFSGATYILYKHLSYCNFIKAFFDDFNGISA</sequence>
<dbReference type="EMBL" id="SMAL01000001">
    <property type="protein sequence ID" value="TCT16793.1"/>
    <property type="molecule type" value="Genomic_DNA"/>
</dbReference>
<gene>
    <name evidence="1" type="ORF">EDC18_10189</name>
</gene>